<comment type="caution">
    <text evidence="1">The sequence shown here is derived from an EMBL/GenBank/DDBJ whole genome shotgun (WGS) entry which is preliminary data.</text>
</comment>
<reference evidence="1" key="1">
    <citation type="submission" date="2022-08" db="EMBL/GenBank/DDBJ databases">
        <title>The genomic sequence of strain Paenibacillus sp. SCIV0701.</title>
        <authorList>
            <person name="Zhao H."/>
        </authorList>
    </citation>
    <scope>NUCLEOTIDE SEQUENCE</scope>
    <source>
        <strain evidence="1">SCIV0701</strain>
    </source>
</reference>
<protein>
    <recommendedName>
        <fullName evidence="3">Lipoprotein</fullName>
    </recommendedName>
</protein>
<name>A0A9X2SB47_9BACL</name>
<keyword evidence="2" id="KW-1185">Reference proteome</keyword>
<accession>A0A9X2SB47</accession>
<dbReference type="EMBL" id="JANIPJ010000018">
    <property type="protein sequence ID" value="MCR2806645.1"/>
    <property type="molecule type" value="Genomic_DNA"/>
</dbReference>
<proteinExistence type="predicted"/>
<evidence type="ECO:0008006" key="3">
    <source>
        <dbReference type="Google" id="ProtNLM"/>
    </source>
</evidence>
<sequence length="139" mass="15425">MKNILFTLLTVVLIAAGCEGQEKRLTLAQVTDMFEASGILLHEAEDLHPDNVFTMTLNGVEPAAYQTEQEQLISIYIFPSSEALEKGIEDFEAKTALADVVSHGRYQVANVLIFTPIDETDHIDRVEQVIAELKSMTTN</sequence>
<dbReference type="RefSeq" id="WP_257450292.1">
    <property type="nucleotide sequence ID" value="NZ_JANIPJ010000018.1"/>
</dbReference>
<dbReference type="PROSITE" id="PS51257">
    <property type="entry name" value="PROKAR_LIPOPROTEIN"/>
    <property type="match status" value="1"/>
</dbReference>
<dbReference type="AlphaFoldDB" id="A0A9X2SB47"/>
<dbReference type="Proteomes" id="UP001141950">
    <property type="component" value="Unassembled WGS sequence"/>
</dbReference>
<evidence type="ECO:0000313" key="2">
    <source>
        <dbReference type="Proteomes" id="UP001141950"/>
    </source>
</evidence>
<organism evidence="1 2">
    <name type="scientific">Paenibacillus soyae</name>
    <dbReference type="NCBI Taxonomy" id="2969249"/>
    <lineage>
        <taxon>Bacteria</taxon>
        <taxon>Bacillati</taxon>
        <taxon>Bacillota</taxon>
        <taxon>Bacilli</taxon>
        <taxon>Bacillales</taxon>
        <taxon>Paenibacillaceae</taxon>
        <taxon>Paenibacillus</taxon>
    </lineage>
</organism>
<evidence type="ECO:0000313" key="1">
    <source>
        <dbReference type="EMBL" id="MCR2806645.1"/>
    </source>
</evidence>
<gene>
    <name evidence="1" type="ORF">NQZ67_22435</name>
</gene>